<dbReference type="GO" id="GO:0016811">
    <property type="term" value="F:hydrolase activity, acting on carbon-nitrogen (but not peptide) bonds, in linear amides"/>
    <property type="evidence" value="ECO:0007669"/>
    <property type="project" value="TreeGrafter"/>
</dbReference>
<sequence length="254" mass="26860">MRAGDWLRAAERDLPLLDDPSLVVGDGPVLVLAPHPDDESLGCGALLAALAAAGRTVRVAVVSDGGMSHPHSRAYPRARLAALRQEETRAAVAALGLDPARDLLFLGLPDAAVPEGGPAFEAALARLREDPAPATILATWRHDPHRDHVATWRLAEALRRGVPGARLLAYPVWGLAHAHPVPGFPLPPEPELEGPPRGVRFQAGPWLAAKRAAVAGHASQLGRVITDDPGGFALPEAALSLAFRPFELFLEEPP</sequence>
<dbReference type="EMBL" id="RCZP01000007">
    <property type="protein sequence ID" value="TPG57718.1"/>
    <property type="molecule type" value="Genomic_DNA"/>
</dbReference>
<evidence type="ECO:0000313" key="2">
    <source>
        <dbReference type="Proteomes" id="UP000317078"/>
    </source>
</evidence>
<organism evidence="1 2">
    <name type="scientific">Muricoccus nepalensis</name>
    <dbReference type="NCBI Taxonomy" id="1854500"/>
    <lineage>
        <taxon>Bacteria</taxon>
        <taxon>Pseudomonadati</taxon>
        <taxon>Pseudomonadota</taxon>
        <taxon>Alphaproteobacteria</taxon>
        <taxon>Acetobacterales</taxon>
        <taxon>Roseomonadaceae</taxon>
        <taxon>Muricoccus</taxon>
    </lineage>
</organism>
<dbReference type="InterPro" id="IPR003737">
    <property type="entry name" value="GlcNAc_PI_deacetylase-related"/>
</dbReference>
<dbReference type="PANTHER" id="PTHR12993:SF29">
    <property type="entry name" value="BLR3841 PROTEIN"/>
    <property type="match status" value="1"/>
</dbReference>
<dbReference type="SUPFAM" id="SSF102588">
    <property type="entry name" value="LmbE-like"/>
    <property type="match status" value="1"/>
</dbReference>
<dbReference type="Pfam" id="PF02585">
    <property type="entry name" value="PIG-L"/>
    <property type="match status" value="1"/>
</dbReference>
<dbReference type="OrthoDB" id="9790023at2"/>
<dbReference type="AlphaFoldDB" id="A0A502G781"/>
<accession>A0A502G781</accession>
<reference evidence="1 2" key="1">
    <citation type="journal article" date="2019" name="Environ. Microbiol.">
        <title>Species interactions and distinct microbial communities in high Arctic permafrost affected cryosols are associated with the CH4 and CO2 gas fluxes.</title>
        <authorList>
            <person name="Altshuler I."/>
            <person name="Hamel J."/>
            <person name="Turney S."/>
            <person name="Magnuson E."/>
            <person name="Levesque R."/>
            <person name="Greer C."/>
            <person name="Whyte L.G."/>
        </authorList>
    </citation>
    <scope>NUCLEOTIDE SEQUENCE [LARGE SCALE GENOMIC DNA]</scope>
    <source>
        <strain evidence="1 2">S9.3B</strain>
    </source>
</reference>
<dbReference type="Proteomes" id="UP000317078">
    <property type="component" value="Unassembled WGS sequence"/>
</dbReference>
<comment type="caution">
    <text evidence="1">The sequence shown here is derived from an EMBL/GenBank/DDBJ whole genome shotgun (WGS) entry which is preliminary data.</text>
</comment>
<keyword evidence="2" id="KW-1185">Reference proteome</keyword>
<dbReference type="Gene3D" id="3.40.50.10320">
    <property type="entry name" value="LmbE-like"/>
    <property type="match status" value="1"/>
</dbReference>
<protein>
    <submittedName>
        <fullName evidence="1">PIG-L family deacetylase</fullName>
    </submittedName>
</protein>
<dbReference type="InterPro" id="IPR024078">
    <property type="entry name" value="LmbE-like_dom_sf"/>
</dbReference>
<gene>
    <name evidence="1" type="ORF">EAH89_09820</name>
</gene>
<dbReference type="PANTHER" id="PTHR12993">
    <property type="entry name" value="N-ACETYLGLUCOSAMINYL-PHOSPHATIDYLINOSITOL DE-N-ACETYLASE-RELATED"/>
    <property type="match status" value="1"/>
</dbReference>
<dbReference type="RefSeq" id="WP_140882638.1">
    <property type="nucleotide sequence ID" value="NZ_RCZP01000007.1"/>
</dbReference>
<name>A0A502G781_9PROT</name>
<proteinExistence type="predicted"/>
<evidence type="ECO:0000313" key="1">
    <source>
        <dbReference type="EMBL" id="TPG57718.1"/>
    </source>
</evidence>